<dbReference type="GO" id="GO:0042802">
    <property type="term" value="F:identical protein binding"/>
    <property type="evidence" value="ECO:0007669"/>
    <property type="project" value="UniProtKB-ARBA"/>
</dbReference>
<dbReference type="EMBL" id="DVOD01000043">
    <property type="protein sequence ID" value="HIU92611.1"/>
    <property type="molecule type" value="Genomic_DNA"/>
</dbReference>
<evidence type="ECO:0000256" key="14">
    <source>
        <dbReference type="PIRSR" id="PIRSR606262-3"/>
    </source>
</evidence>
<accession>A0A9D1N0V8</accession>
<evidence type="ECO:0000256" key="6">
    <source>
        <dbReference type="ARBA" id="ARBA00022723"/>
    </source>
</evidence>
<evidence type="ECO:0000313" key="17">
    <source>
        <dbReference type="EMBL" id="HIU92611.1"/>
    </source>
</evidence>
<evidence type="ECO:0000256" key="5">
    <source>
        <dbReference type="ARBA" id="ARBA00018266"/>
    </source>
</evidence>
<proteinExistence type="inferred from homology"/>
<dbReference type="GO" id="GO:0072527">
    <property type="term" value="P:pyrimidine-containing compound metabolic process"/>
    <property type="evidence" value="ECO:0007669"/>
    <property type="project" value="UniProtKB-ARBA"/>
</dbReference>
<dbReference type="NCBIfam" id="TIGR01354">
    <property type="entry name" value="cyt_deam_tetra"/>
    <property type="match status" value="1"/>
</dbReference>
<feature type="binding site" evidence="14">
    <location>
        <position position="91"/>
    </location>
    <ligand>
        <name>Zn(2+)</name>
        <dbReference type="ChEBI" id="CHEBI:29105"/>
        <note>catalytic</note>
    </ligand>
</feature>
<dbReference type="GO" id="GO:0004126">
    <property type="term" value="F:cytidine deaminase activity"/>
    <property type="evidence" value="ECO:0007669"/>
    <property type="project" value="UniProtKB-UniRule"/>
</dbReference>
<dbReference type="PROSITE" id="PS51747">
    <property type="entry name" value="CYT_DCMP_DEAMINASES_2"/>
    <property type="match status" value="1"/>
</dbReference>
<organism evidence="17 18">
    <name type="scientific">Candidatus Limenecus avicola</name>
    <dbReference type="NCBI Taxonomy" id="2840847"/>
    <lineage>
        <taxon>Bacteria</taxon>
        <taxon>Bacillati</taxon>
        <taxon>Bacillota</taxon>
        <taxon>Clostridia</taxon>
        <taxon>Eubacteriales</taxon>
        <taxon>Clostridiaceae</taxon>
        <taxon>Clostridiaceae incertae sedis</taxon>
        <taxon>Candidatus Limenecus</taxon>
    </lineage>
</organism>
<evidence type="ECO:0000256" key="2">
    <source>
        <dbReference type="ARBA" id="ARBA00003949"/>
    </source>
</evidence>
<name>A0A9D1N0V8_9CLOT</name>
<protein>
    <recommendedName>
        <fullName evidence="5 15">Cytidine deaminase</fullName>
        <ecNumber evidence="4 15">3.5.4.5</ecNumber>
    </recommendedName>
    <alternativeName>
        <fullName evidence="9 15">Cytidine aminohydrolase</fullName>
    </alternativeName>
</protein>
<keyword evidence="8 14" id="KW-0862">Zinc</keyword>
<dbReference type="Gene3D" id="3.40.140.10">
    <property type="entry name" value="Cytidine Deaminase, domain 2"/>
    <property type="match status" value="1"/>
</dbReference>
<evidence type="ECO:0000256" key="11">
    <source>
        <dbReference type="ARBA" id="ARBA00049558"/>
    </source>
</evidence>
<dbReference type="PANTHER" id="PTHR11644:SF2">
    <property type="entry name" value="CYTIDINE DEAMINASE"/>
    <property type="match status" value="1"/>
</dbReference>
<evidence type="ECO:0000256" key="9">
    <source>
        <dbReference type="ARBA" id="ARBA00032005"/>
    </source>
</evidence>
<comment type="catalytic activity">
    <reaction evidence="11 15">
        <text>cytidine + H2O + H(+) = uridine + NH4(+)</text>
        <dbReference type="Rhea" id="RHEA:16069"/>
        <dbReference type="ChEBI" id="CHEBI:15377"/>
        <dbReference type="ChEBI" id="CHEBI:15378"/>
        <dbReference type="ChEBI" id="CHEBI:16704"/>
        <dbReference type="ChEBI" id="CHEBI:17562"/>
        <dbReference type="ChEBI" id="CHEBI:28938"/>
        <dbReference type="EC" id="3.5.4.5"/>
    </reaction>
</comment>
<evidence type="ECO:0000256" key="10">
    <source>
        <dbReference type="ARBA" id="ARBA00049252"/>
    </source>
</evidence>
<dbReference type="CDD" id="cd01283">
    <property type="entry name" value="cytidine_deaminase"/>
    <property type="match status" value="1"/>
</dbReference>
<dbReference type="AlphaFoldDB" id="A0A9D1N0V8"/>
<dbReference type="GO" id="GO:0008270">
    <property type="term" value="F:zinc ion binding"/>
    <property type="evidence" value="ECO:0007669"/>
    <property type="project" value="UniProtKB-UniRule"/>
</dbReference>
<dbReference type="InterPro" id="IPR002125">
    <property type="entry name" value="CMP_dCMP_dom"/>
</dbReference>
<evidence type="ECO:0000256" key="8">
    <source>
        <dbReference type="ARBA" id="ARBA00022833"/>
    </source>
</evidence>
<keyword evidence="7 15" id="KW-0378">Hydrolase</keyword>
<dbReference type="Proteomes" id="UP000886748">
    <property type="component" value="Unassembled WGS sequence"/>
</dbReference>
<keyword evidence="6 14" id="KW-0479">Metal-binding</keyword>
<evidence type="ECO:0000259" key="16">
    <source>
        <dbReference type="PROSITE" id="PS51747"/>
    </source>
</evidence>
<dbReference type="EC" id="3.5.4.5" evidence="4 15"/>
<feature type="binding site" evidence="13">
    <location>
        <begin position="43"/>
        <end position="49"/>
    </location>
    <ligand>
        <name>substrate</name>
    </ligand>
</feature>
<evidence type="ECO:0000256" key="3">
    <source>
        <dbReference type="ARBA" id="ARBA00006576"/>
    </source>
</evidence>
<comment type="caution">
    <text evidence="17">The sequence shown here is derived from an EMBL/GenBank/DDBJ whole genome shotgun (WGS) entry which is preliminary data.</text>
</comment>
<reference evidence="17" key="2">
    <citation type="journal article" date="2021" name="PeerJ">
        <title>Extensive microbial diversity within the chicken gut microbiome revealed by metagenomics and culture.</title>
        <authorList>
            <person name="Gilroy R."/>
            <person name="Ravi A."/>
            <person name="Getino M."/>
            <person name="Pursley I."/>
            <person name="Horton D.L."/>
            <person name="Alikhan N.F."/>
            <person name="Baker D."/>
            <person name="Gharbi K."/>
            <person name="Hall N."/>
            <person name="Watson M."/>
            <person name="Adriaenssens E.M."/>
            <person name="Foster-Nyarko E."/>
            <person name="Jarju S."/>
            <person name="Secka A."/>
            <person name="Antonio M."/>
            <person name="Oren A."/>
            <person name="Chaudhuri R.R."/>
            <person name="La Ragione R."/>
            <person name="Hildebrand F."/>
            <person name="Pallen M.J."/>
        </authorList>
    </citation>
    <scope>NUCLEOTIDE SEQUENCE</scope>
    <source>
        <strain evidence="17">CHK154-7741</strain>
    </source>
</reference>
<dbReference type="NCBIfam" id="NF004064">
    <property type="entry name" value="PRK05578.1"/>
    <property type="match status" value="1"/>
</dbReference>
<reference evidence="17" key="1">
    <citation type="submission" date="2020-10" db="EMBL/GenBank/DDBJ databases">
        <authorList>
            <person name="Gilroy R."/>
        </authorList>
    </citation>
    <scope>NUCLEOTIDE SEQUENCE</scope>
    <source>
        <strain evidence="17">CHK154-7741</strain>
    </source>
</reference>
<dbReference type="Pfam" id="PF00383">
    <property type="entry name" value="dCMP_cyt_deam_1"/>
    <property type="match status" value="1"/>
</dbReference>
<dbReference type="GO" id="GO:0005829">
    <property type="term" value="C:cytosol"/>
    <property type="evidence" value="ECO:0007669"/>
    <property type="project" value="TreeGrafter"/>
</dbReference>
<dbReference type="PROSITE" id="PS00903">
    <property type="entry name" value="CYT_DCMP_DEAMINASES_1"/>
    <property type="match status" value="1"/>
</dbReference>
<dbReference type="GO" id="GO:0055086">
    <property type="term" value="P:nucleobase-containing small molecule metabolic process"/>
    <property type="evidence" value="ECO:0007669"/>
    <property type="project" value="UniProtKB-ARBA"/>
</dbReference>
<feature type="domain" description="CMP/dCMP-type deaminase" evidence="16">
    <location>
        <begin position="2"/>
        <end position="130"/>
    </location>
</feature>
<evidence type="ECO:0000256" key="12">
    <source>
        <dbReference type="PIRSR" id="PIRSR606262-1"/>
    </source>
</evidence>
<dbReference type="InterPro" id="IPR016193">
    <property type="entry name" value="Cytidine_deaminase-like"/>
</dbReference>
<evidence type="ECO:0000313" key="18">
    <source>
        <dbReference type="Proteomes" id="UP000886748"/>
    </source>
</evidence>
<dbReference type="SUPFAM" id="SSF53927">
    <property type="entry name" value="Cytidine deaminase-like"/>
    <property type="match status" value="1"/>
</dbReference>
<feature type="binding site" evidence="14">
    <location>
        <position position="54"/>
    </location>
    <ligand>
        <name>Zn(2+)</name>
        <dbReference type="ChEBI" id="CHEBI:29105"/>
        <note>catalytic</note>
    </ligand>
</feature>
<evidence type="ECO:0000256" key="15">
    <source>
        <dbReference type="RuleBase" id="RU364006"/>
    </source>
</evidence>
<dbReference type="PANTHER" id="PTHR11644">
    <property type="entry name" value="CYTIDINE DEAMINASE"/>
    <property type="match status" value="1"/>
</dbReference>
<comment type="catalytic activity">
    <reaction evidence="10 15">
        <text>2'-deoxycytidine + H2O + H(+) = 2'-deoxyuridine + NH4(+)</text>
        <dbReference type="Rhea" id="RHEA:13433"/>
        <dbReference type="ChEBI" id="CHEBI:15377"/>
        <dbReference type="ChEBI" id="CHEBI:15378"/>
        <dbReference type="ChEBI" id="CHEBI:15698"/>
        <dbReference type="ChEBI" id="CHEBI:16450"/>
        <dbReference type="ChEBI" id="CHEBI:28938"/>
        <dbReference type="EC" id="3.5.4.5"/>
    </reaction>
</comment>
<dbReference type="InterPro" id="IPR016192">
    <property type="entry name" value="APOBEC/CMP_deaminase_Zn-bd"/>
</dbReference>
<dbReference type="InterPro" id="IPR006262">
    <property type="entry name" value="Cyt_deam_tetra"/>
</dbReference>
<evidence type="ECO:0000256" key="4">
    <source>
        <dbReference type="ARBA" id="ARBA00012783"/>
    </source>
</evidence>
<evidence type="ECO:0000256" key="1">
    <source>
        <dbReference type="ARBA" id="ARBA00001947"/>
    </source>
</evidence>
<feature type="binding site" evidence="14">
    <location>
        <position position="88"/>
    </location>
    <ligand>
        <name>Zn(2+)</name>
        <dbReference type="ChEBI" id="CHEBI:29105"/>
        <note>catalytic</note>
    </ligand>
</feature>
<feature type="active site" description="Proton donor" evidence="12">
    <location>
        <position position="56"/>
    </location>
</feature>
<comment type="similarity">
    <text evidence="3 15">Belongs to the cytidine and deoxycytidylate deaminase family.</text>
</comment>
<evidence type="ECO:0000256" key="7">
    <source>
        <dbReference type="ARBA" id="ARBA00022801"/>
    </source>
</evidence>
<dbReference type="InterPro" id="IPR050202">
    <property type="entry name" value="Cyt/Deoxycyt_deaminase"/>
</dbReference>
<evidence type="ECO:0000256" key="13">
    <source>
        <dbReference type="PIRSR" id="PIRSR606262-2"/>
    </source>
</evidence>
<gene>
    <name evidence="17" type="primary">cdd</name>
    <name evidence="17" type="ORF">IAD26_05690</name>
</gene>
<dbReference type="FunFam" id="3.40.140.10:FF:000008">
    <property type="entry name" value="Cytidine deaminase"/>
    <property type="match status" value="1"/>
</dbReference>
<sequence>MRDNLELLNLAKQACENAYVPYSNFHVGACALYDTGNYYIGCNVENASYGLSLCAERNAMSNAVVAGEKGKLIKIAIFSKDRTNCMPCGACRQWMSEFKKDNDLQIILESEDSKCAVFTIEELLPYGFEL</sequence>
<comment type="function">
    <text evidence="2 15">This enzyme scavenges exogenous and endogenous cytidine and 2'-deoxycytidine for UMP synthesis.</text>
</comment>
<comment type="cofactor">
    <cofactor evidence="1 14 15">
        <name>Zn(2+)</name>
        <dbReference type="ChEBI" id="CHEBI:29105"/>
    </cofactor>
</comment>